<dbReference type="EMBL" id="MU864500">
    <property type="protein sequence ID" value="KAK4184203.1"/>
    <property type="molecule type" value="Genomic_DNA"/>
</dbReference>
<proteinExistence type="predicted"/>
<keyword evidence="3" id="KW-1185">Reference proteome</keyword>
<protein>
    <submittedName>
        <fullName evidence="2">Uncharacterized protein</fullName>
    </submittedName>
</protein>
<evidence type="ECO:0000313" key="3">
    <source>
        <dbReference type="Proteomes" id="UP001302126"/>
    </source>
</evidence>
<sequence>MSRDGRWSSCCCGLNHQRQQQQSHEPNLPTVWRHSTSCTSSSPALRQQEHHGNWQQQEWQQKLPAAVYGAGQDCARVNLIHSPVPPWEFAPGTLSSRDTSPLSQGTRGVGVSEVRVPADTPMRAGDVVMYEVHDHQGDGKWTIQQRIPSNDEEAMEETVRDMGWMGKCSCGENTPIWVWVKGAGLREDKGGSGRVSPGPRIVEIE</sequence>
<dbReference type="AlphaFoldDB" id="A0AAN6WL93"/>
<dbReference type="Proteomes" id="UP001302126">
    <property type="component" value="Unassembled WGS sequence"/>
</dbReference>
<accession>A0AAN6WL93</accession>
<name>A0AAN6WL93_9PEZI</name>
<feature type="compositionally biased region" description="Polar residues" evidence="1">
    <location>
        <begin position="33"/>
        <end position="45"/>
    </location>
</feature>
<feature type="compositionally biased region" description="Polar residues" evidence="1">
    <location>
        <begin position="93"/>
        <end position="106"/>
    </location>
</feature>
<reference evidence="2" key="1">
    <citation type="journal article" date="2023" name="Mol. Phylogenet. Evol.">
        <title>Genome-scale phylogeny and comparative genomics of the fungal order Sordariales.</title>
        <authorList>
            <person name="Hensen N."/>
            <person name="Bonometti L."/>
            <person name="Westerberg I."/>
            <person name="Brannstrom I.O."/>
            <person name="Guillou S."/>
            <person name="Cros-Aarteil S."/>
            <person name="Calhoun S."/>
            <person name="Haridas S."/>
            <person name="Kuo A."/>
            <person name="Mondo S."/>
            <person name="Pangilinan J."/>
            <person name="Riley R."/>
            <person name="LaButti K."/>
            <person name="Andreopoulos B."/>
            <person name="Lipzen A."/>
            <person name="Chen C."/>
            <person name="Yan M."/>
            <person name="Daum C."/>
            <person name="Ng V."/>
            <person name="Clum A."/>
            <person name="Steindorff A."/>
            <person name="Ohm R.A."/>
            <person name="Martin F."/>
            <person name="Silar P."/>
            <person name="Natvig D.O."/>
            <person name="Lalanne C."/>
            <person name="Gautier V."/>
            <person name="Ament-Velasquez S.L."/>
            <person name="Kruys A."/>
            <person name="Hutchinson M.I."/>
            <person name="Powell A.J."/>
            <person name="Barry K."/>
            <person name="Miller A.N."/>
            <person name="Grigoriev I.V."/>
            <person name="Debuchy R."/>
            <person name="Gladieux P."/>
            <person name="Hiltunen Thoren M."/>
            <person name="Johannesson H."/>
        </authorList>
    </citation>
    <scope>NUCLEOTIDE SEQUENCE</scope>
    <source>
        <strain evidence="2">PSN309</strain>
    </source>
</reference>
<evidence type="ECO:0000313" key="2">
    <source>
        <dbReference type="EMBL" id="KAK4184203.1"/>
    </source>
</evidence>
<feature type="region of interest" description="Disordered" evidence="1">
    <location>
        <begin position="91"/>
        <end position="110"/>
    </location>
</feature>
<reference evidence="2" key="2">
    <citation type="submission" date="2023-05" db="EMBL/GenBank/DDBJ databases">
        <authorList>
            <consortium name="Lawrence Berkeley National Laboratory"/>
            <person name="Steindorff A."/>
            <person name="Hensen N."/>
            <person name="Bonometti L."/>
            <person name="Westerberg I."/>
            <person name="Brannstrom I.O."/>
            <person name="Guillou S."/>
            <person name="Cros-Aarteil S."/>
            <person name="Calhoun S."/>
            <person name="Haridas S."/>
            <person name="Kuo A."/>
            <person name="Mondo S."/>
            <person name="Pangilinan J."/>
            <person name="Riley R."/>
            <person name="Labutti K."/>
            <person name="Andreopoulos B."/>
            <person name="Lipzen A."/>
            <person name="Chen C."/>
            <person name="Yanf M."/>
            <person name="Daum C."/>
            <person name="Ng V."/>
            <person name="Clum A."/>
            <person name="Ohm R."/>
            <person name="Martin F."/>
            <person name="Silar P."/>
            <person name="Natvig D."/>
            <person name="Lalanne C."/>
            <person name="Gautier V."/>
            <person name="Ament-Velasquez S.L."/>
            <person name="Kruys A."/>
            <person name="Hutchinson M.I."/>
            <person name="Powell A.J."/>
            <person name="Barry K."/>
            <person name="Miller A.N."/>
            <person name="Grigoriev I.V."/>
            <person name="Debuchy R."/>
            <person name="Gladieux P."/>
            <person name="Thoren M.H."/>
            <person name="Johannesson H."/>
        </authorList>
    </citation>
    <scope>NUCLEOTIDE SEQUENCE</scope>
    <source>
        <strain evidence="2">PSN309</strain>
    </source>
</reference>
<evidence type="ECO:0000256" key="1">
    <source>
        <dbReference type="SAM" id="MobiDB-lite"/>
    </source>
</evidence>
<gene>
    <name evidence="2" type="ORF">QBC35DRAFT_535173</name>
</gene>
<organism evidence="2 3">
    <name type="scientific">Podospora australis</name>
    <dbReference type="NCBI Taxonomy" id="1536484"/>
    <lineage>
        <taxon>Eukaryota</taxon>
        <taxon>Fungi</taxon>
        <taxon>Dikarya</taxon>
        <taxon>Ascomycota</taxon>
        <taxon>Pezizomycotina</taxon>
        <taxon>Sordariomycetes</taxon>
        <taxon>Sordariomycetidae</taxon>
        <taxon>Sordariales</taxon>
        <taxon>Podosporaceae</taxon>
        <taxon>Podospora</taxon>
    </lineage>
</organism>
<comment type="caution">
    <text evidence="2">The sequence shown here is derived from an EMBL/GenBank/DDBJ whole genome shotgun (WGS) entry which is preliminary data.</text>
</comment>
<feature type="region of interest" description="Disordered" evidence="1">
    <location>
        <begin position="18"/>
        <end position="52"/>
    </location>
</feature>